<keyword evidence="5" id="KW-0963">Cytoplasm</keyword>
<evidence type="ECO:0000256" key="12">
    <source>
        <dbReference type="ARBA" id="ARBA00047929"/>
    </source>
</evidence>
<sequence>MLDPALIRTETPYVRERLAARGIQPDFEAYLADDAGLHETRAEVEQLRAERKTIARAVAALDPDDPAAGRLRADGTAVAERLTALTARQARLETACRAFLDALPNLPDPDVPAGGKEANRVLRTAGDPPVLPEGALDHVTLATRLGLVDYERGVRIAGTGFWAYRGSGARLEWALLNYFLDAHIAAGYEFVLPPHLATVESVYTAGQYPKFADDLYPVGTDGREQEVFLLPTAETALANLHRGEILAAEDLPLQYVAYTPCYRQEAGGYRTAERGTLRGHQFNKVELFCYTTPENSDALHEALIARAEALVAGFGLHYRVTQLAAGDTSAAMARTVDIEVYLPSLKRYVEVSSVSNARDYQARRGGVRYRTGRGKPRLVHTLNGSGLATSRLLPAICEQFQQADGTVAVPEVLRRWTGTDTLRMP</sequence>
<feature type="binding site" evidence="15">
    <location>
        <position position="263"/>
    </location>
    <ligand>
        <name>L-serine</name>
        <dbReference type="ChEBI" id="CHEBI:33384"/>
    </ligand>
</feature>
<gene>
    <name evidence="18" type="primary">serS</name>
    <name evidence="18" type="ORF">KDK95_29200</name>
</gene>
<organism evidence="18 19">
    <name type="scientific">Actinospica acidithermotolerans</name>
    <dbReference type="NCBI Taxonomy" id="2828514"/>
    <lineage>
        <taxon>Bacteria</taxon>
        <taxon>Bacillati</taxon>
        <taxon>Actinomycetota</taxon>
        <taxon>Actinomycetes</taxon>
        <taxon>Catenulisporales</taxon>
        <taxon>Actinospicaceae</taxon>
        <taxon>Actinospica</taxon>
    </lineage>
</organism>
<proteinExistence type="inferred from homology"/>
<evidence type="ECO:0000256" key="10">
    <source>
        <dbReference type="ARBA" id="ARBA00023146"/>
    </source>
</evidence>
<dbReference type="GO" id="GO:0005737">
    <property type="term" value="C:cytoplasm"/>
    <property type="evidence" value="ECO:0007669"/>
    <property type="project" value="UniProtKB-SubCell"/>
</dbReference>
<dbReference type="InterPro" id="IPR010978">
    <property type="entry name" value="tRNA-bd_arm"/>
</dbReference>
<evidence type="ECO:0000256" key="7">
    <source>
        <dbReference type="ARBA" id="ARBA00022741"/>
    </source>
</evidence>
<evidence type="ECO:0000313" key="19">
    <source>
        <dbReference type="Proteomes" id="UP000676325"/>
    </source>
</evidence>
<dbReference type="Gene3D" id="3.30.930.10">
    <property type="entry name" value="Bira Bifunctional Protein, Domain 2"/>
    <property type="match status" value="1"/>
</dbReference>
<dbReference type="PANTHER" id="PTHR43697">
    <property type="entry name" value="SERYL-TRNA SYNTHETASE"/>
    <property type="match status" value="1"/>
</dbReference>
<keyword evidence="10" id="KW-0030">Aminoacyl-tRNA synthetase</keyword>
<dbReference type="SUPFAM" id="SSF55681">
    <property type="entry name" value="Class II aaRS and biotin synthetases"/>
    <property type="match status" value="1"/>
</dbReference>
<keyword evidence="9" id="KW-0648">Protein biosynthesis</keyword>
<dbReference type="GO" id="GO:0004828">
    <property type="term" value="F:serine-tRNA ligase activity"/>
    <property type="evidence" value="ECO:0007669"/>
    <property type="project" value="UniProtKB-UniRule"/>
</dbReference>
<comment type="pathway">
    <text evidence="2">Aminoacyl-tRNA biosynthesis; selenocysteinyl-tRNA(Sec) biosynthesis; L-seryl-tRNA(Sec) from L-serine and tRNA(Sec): step 1/1.</text>
</comment>
<dbReference type="PRINTS" id="PR00981">
    <property type="entry name" value="TRNASYNTHSER"/>
</dbReference>
<dbReference type="Proteomes" id="UP000676325">
    <property type="component" value="Unassembled WGS sequence"/>
</dbReference>
<protein>
    <recommendedName>
        <fullName evidence="11 14">Serine--tRNA ligase</fullName>
        <ecNumber evidence="4 14">6.1.1.11</ecNumber>
    </recommendedName>
</protein>
<dbReference type="GO" id="GO:0005524">
    <property type="term" value="F:ATP binding"/>
    <property type="evidence" value="ECO:0007669"/>
    <property type="project" value="UniProtKB-KW"/>
</dbReference>
<evidence type="ECO:0000256" key="15">
    <source>
        <dbReference type="PIRSR" id="PIRSR001529-1"/>
    </source>
</evidence>
<feature type="binding site" evidence="15">
    <location>
        <position position="286"/>
    </location>
    <ligand>
        <name>L-serine</name>
        <dbReference type="ChEBI" id="CHEBI:33384"/>
    </ligand>
</feature>
<keyword evidence="6 18" id="KW-0436">Ligase</keyword>
<evidence type="ECO:0000256" key="1">
    <source>
        <dbReference type="ARBA" id="ARBA00004496"/>
    </source>
</evidence>
<evidence type="ECO:0000256" key="5">
    <source>
        <dbReference type="ARBA" id="ARBA00022490"/>
    </source>
</evidence>
<dbReference type="SUPFAM" id="SSF46589">
    <property type="entry name" value="tRNA-binding arm"/>
    <property type="match status" value="1"/>
</dbReference>
<dbReference type="InterPro" id="IPR045864">
    <property type="entry name" value="aa-tRNA-synth_II/BPL/LPL"/>
</dbReference>
<feature type="binding site" evidence="16">
    <location>
        <begin position="263"/>
        <end position="265"/>
    </location>
    <ligand>
        <name>ATP</name>
        <dbReference type="ChEBI" id="CHEBI:30616"/>
    </ligand>
</feature>
<dbReference type="InterPro" id="IPR002314">
    <property type="entry name" value="aa-tRNA-synt_IIb"/>
</dbReference>
<dbReference type="PROSITE" id="PS50862">
    <property type="entry name" value="AA_TRNA_LIGASE_II"/>
    <property type="match status" value="1"/>
</dbReference>
<keyword evidence="19" id="KW-1185">Reference proteome</keyword>
<evidence type="ECO:0000256" key="4">
    <source>
        <dbReference type="ARBA" id="ARBA00012840"/>
    </source>
</evidence>
<evidence type="ECO:0000256" key="3">
    <source>
        <dbReference type="ARBA" id="ARBA00010728"/>
    </source>
</evidence>
<dbReference type="PIRSF" id="PIRSF001529">
    <property type="entry name" value="Ser-tRNA-synth_IIa"/>
    <property type="match status" value="1"/>
</dbReference>
<evidence type="ECO:0000259" key="17">
    <source>
        <dbReference type="PROSITE" id="PS50862"/>
    </source>
</evidence>
<dbReference type="EMBL" id="JAGSOH010000131">
    <property type="protein sequence ID" value="MBR7830413.1"/>
    <property type="molecule type" value="Genomic_DNA"/>
</dbReference>
<evidence type="ECO:0000256" key="13">
    <source>
        <dbReference type="ARBA" id="ARBA00048823"/>
    </source>
</evidence>
<name>A0A941IMW4_9ACTN</name>
<feature type="domain" description="Aminoacyl-transfer RNA synthetases class-II family profile" evidence="17">
    <location>
        <begin position="137"/>
        <end position="410"/>
    </location>
</feature>
<feature type="binding site" evidence="16">
    <location>
        <begin position="350"/>
        <end position="353"/>
    </location>
    <ligand>
        <name>ATP</name>
        <dbReference type="ChEBI" id="CHEBI:30616"/>
    </ligand>
</feature>
<dbReference type="NCBIfam" id="TIGR00414">
    <property type="entry name" value="serS"/>
    <property type="match status" value="1"/>
</dbReference>
<comment type="catalytic activity">
    <reaction evidence="12">
        <text>tRNA(Sec) + L-serine + ATP = L-seryl-tRNA(Sec) + AMP + diphosphate + H(+)</text>
        <dbReference type="Rhea" id="RHEA:42580"/>
        <dbReference type="Rhea" id="RHEA-COMP:9742"/>
        <dbReference type="Rhea" id="RHEA-COMP:10128"/>
        <dbReference type="ChEBI" id="CHEBI:15378"/>
        <dbReference type="ChEBI" id="CHEBI:30616"/>
        <dbReference type="ChEBI" id="CHEBI:33019"/>
        <dbReference type="ChEBI" id="CHEBI:33384"/>
        <dbReference type="ChEBI" id="CHEBI:78442"/>
        <dbReference type="ChEBI" id="CHEBI:78533"/>
        <dbReference type="ChEBI" id="CHEBI:456215"/>
        <dbReference type="EC" id="6.1.1.11"/>
    </reaction>
</comment>
<feature type="binding site" evidence="15">
    <location>
        <position position="383"/>
    </location>
    <ligand>
        <name>L-serine</name>
        <dbReference type="ChEBI" id="CHEBI:33384"/>
    </ligand>
</feature>
<evidence type="ECO:0000256" key="11">
    <source>
        <dbReference type="ARBA" id="ARBA00039158"/>
    </source>
</evidence>
<evidence type="ECO:0000256" key="8">
    <source>
        <dbReference type="ARBA" id="ARBA00022840"/>
    </source>
</evidence>
<dbReference type="InterPro" id="IPR042103">
    <property type="entry name" value="SerRS_1_N_sf"/>
</dbReference>
<comment type="caution">
    <text evidence="18">The sequence shown here is derived from an EMBL/GenBank/DDBJ whole genome shotgun (WGS) entry which is preliminary data.</text>
</comment>
<dbReference type="Gene3D" id="1.10.287.40">
    <property type="entry name" value="Serine-tRNA synthetase, tRNA binding domain"/>
    <property type="match status" value="1"/>
</dbReference>
<dbReference type="AlphaFoldDB" id="A0A941IMW4"/>
<comment type="subcellular location">
    <subcellularLocation>
        <location evidence="1">Cytoplasm</location>
    </subcellularLocation>
</comment>
<evidence type="ECO:0000256" key="16">
    <source>
        <dbReference type="PIRSR" id="PIRSR001529-2"/>
    </source>
</evidence>
<evidence type="ECO:0000256" key="14">
    <source>
        <dbReference type="NCBIfam" id="TIGR00414"/>
    </source>
</evidence>
<keyword evidence="8 16" id="KW-0067">ATP-binding</keyword>
<evidence type="ECO:0000256" key="9">
    <source>
        <dbReference type="ARBA" id="ARBA00022917"/>
    </source>
</evidence>
<dbReference type="Pfam" id="PF00587">
    <property type="entry name" value="tRNA-synt_2b"/>
    <property type="match status" value="1"/>
</dbReference>
<accession>A0A941IMW4</accession>
<dbReference type="EC" id="6.1.1.11" evidence="4 14"/>
<dbReference type="InterPro" id="IPR006195">
    <property type="entry name" value="aa-tRNA-synth_II"/>
</dbReference>
<evidence type="ECO:0000256" key="6">
    <source>
        <dbReference type="ARBA" id="ARBA00022598"/>
    </source>
</evidence>
<keyword evidence="7" id="KW-0547">Nucleotide-binding</keyword>
<comment type="catalytic activity">
    <reaction evidence="13">
        <text>tRNA(Ser) + L-serine + ATP = L-seryl-tRNA(Ser) + AMP + diphosphate + H(+)</text>
        <dbReference type="Rhea" id="RHEA:12292"/>
        <dbReference type="Rhea" id="RHEA-COMP:9669"/>
        <dbReference type="Rhea" id="RHEA-COMP:9703"/>
        <dbReference type="ChEBI" id="CHEBI:15378"/>
        <dbReference type="ChEBI" id="CHEBI:30616"/>
        <dbReference type="ChEBI" id="CHEBI:33019"/>
        <dbReference type="ChEBI" id="CHEBI:33384"/>
        <dbReference type="ChEBI" id="CHEBI:78442"/>
        <dbReference type="ChEBI" id="CHEBI:78533"/>
        <dbReference type="ChEBI" id="CHEBI:456215"/>
        <dbReference type="EC" id="6.1.1.11"/>
    </reaction>
</comment>
<dbReference type="GO" id="GO:0006434">
    <property type="term" value="P:seryl-tRNA aminoacylation"/>
    <property type="evidence" value="ECO:0007669"/>
    <property type="project" value="UniProtKB-UniRule"/>
</dbReference>
<dbReference type="InterPro" id="IPR002317">
    <property type="entry name" value="Ser-tRNA-ligase_type_1"/>
</dbReference>
<feature type="binding site" evidence="15">
    <location>
        <position position="232"/>
    </location>
    <ligand>
        <name>L-serine</name>
        <dbReference type="ChEBI" id="CHEBI:33384"/>
    </ligand>
</feature>
<evidence type="ECO:0000313" key="18">
    <source>
        <dbReference type="EMBL" id="MBR7830413.1"/>
    </source>
</evidence>
<evidence type="ECO:0000256" key="2">
    <source>
        <dbReference type="ARBA" id="ARBA00005045"/>
    </source>
</evidence>
<comment type="similarity">
    <text evidence="3">Belongs to the class-II aminoacyl-tRNA synthetase family. Type-1 seryl-tRNA synthetase subfamily.</text>
</comment>
<dbReference type="Pfam" id="PF02403">
    <property type="entry name" value="Seryl_tRNA_N"/>
    <property type="match status" value="1"/>
</dbReference>
<dbReference type="PANTHER" id="PTHR43697:SF1">
    <property type="entry name" value="SERINE--TRNA LIGASE"/>
    <property type="match status" value="1"/>
</dbReference>
<dbReference type="RefSeq" id="WP_212521540.1">
    <property type="nucleotide sequence ID" value="NZ_JAGSOH010000131.1"/>
</dbReference>
<reference evidence="18" key="1">
    <citation type="submission" date="2021-04" db="EMBL/GenBank/DDBJ databases">
        <title>Genome based classification of Actinospica acidithermotolerans sp. nov., an actinobacterium isolated from an Indonesian hot spring.</title>
        <authorList>
            <person name="Kusuma A.B."/>
            <person name="Putra K.E."/>
            <person name="Nafisah S."/>
            <person name="Loh J."/>
            <person name="Nouioui I."/>
            <person name="Goodfellow M."/>
        </authorList>
    </citation>
    <scope>NUCLEOTIDE SEQUENCE</scope>
    <source>
        <strain evidence="18">MGRD01-02</strain>
    </source>
</reference>
<dbReference type="InterPro" id="IPR015866">
    <property type="entry name" value="Ser-tRNA-synth_1_N"/>
</dbReference>